<evidence type="ECO:0000313" key="1">
    <source>
        <dbReference type="EMBL" id="UQC85326.1"/>
    </source>
</evidence>
<reference evidence="1" key="1">
    <citation type="journal article" date="2021" name="Mol. Plant Microbe Interact.">
        <title>Complete Genome Sequence of the Plant-Pathogenic Fungus Colletotrichum lupini.</title>
        <authorList>
            <person name="Baroncelli R."/>
            <person name="Pensec F."/>
            <person name="Da Lio D."/>
            <person name="Boufleur T."/>
            <person name="Vicente I."/>
            <person name="Sarrocco S."/>
            <person name="Picot A."/>
            <person name="Baraldi E."/>
            <person name="Sukno S."/>
            <person name="Thon M."/>
            <person name="Le Floch G."/>
        </authorList>
    </citation>
    <scope>NUCLEOTIDE SEQUENCE</scope>
    <source>
        <strain evidence="1">IMI 504893</strain>
    </source>
</reference>
<evidence type="ECO:0000313" key="2">
    <source>
        <dbReference type="Proteomes" id="UP000830671"/>
    </source>
</evidence>
<dbReference type="Proteomes" id="UP000830671">
    <property type="component" value="Chromosome 5"/>
</dbReference>
<accession>A0A9Q8WJ89</accession>
<dbReference type="RefSeq" id="XP_049146940.1">
    <property type="nucleotide sequence ID" value="XM_049289795.1"/>
</dbReference>
<dbReference type="KEGG" id="clup:CLUP02_10823"/>
<dbReference type="EMBL" id="CP019477">
    <property type="protein sequence ID" value="UQC85326.1"/>
    <property type="molecule type" value="Genomic_DNA"/>
</dbReference>
<gene>
    <name evidence="1" type="ORF">CLUP02_10823</name>
</gene>
<proteinExistence type="predicted"/>
<sequence length="466" mass="50976">MAMENGRHGEISSKQGAEEYQLSTLSKVKRTCFWVLSVGRLFLFLTLHIHCSVPRSSGMPTSNHLPSPEVPFAVVIFLPRQGPKAARPPLLGVVDFPITPFALLEKVLCLFPPHPLSPPLGVWDFTHPNLTLTCHFTSIALRSSFFSASPPSPPTPRHHHLSPVPAAPVSTVSFNFAVRPSLPSSPLSIVFPSSSSRSPFFFVVLAHTFVLGPMPGLFQPAEPISPSVRAHPPAVGCPAYSPTERPKGKHLVPLLLIKVQSRLLEPSILLPEATSTPNLRPILIPAHGFLFLSQFHCPLYQLGSDLGLIELIGYLTAHRYAWTLLALPCLTSPHLASPCFASLHLEDSLYPYQVARVITLCSHFLVPVAVSDHFAFYHANLERTVYYRPTSLPYPRAGYPVLDQAPAQAHQALDSAHTTTIMATIMTLISISLHNTTPEHSAVSGICFSAQTNRCRLLQPTLLSAF</sequence>
<dbReference type="GeneID" id="73344805"/>
<organism evidence="1 2">
    <name type="scientific">Colletotrichum lupini</name>
    <dbReference type="NCBI Taxonomy" id="145971"/>
    <lineage>
        <taxon>Eukaryota</taxon>
        <taxon>Fungi</taxon>
        <taxon>Dikarya</taxon>
        <taxon>Ascomycota</taxon>
        <taxon>Pezizomycotina</taxon>
        <taxon>Sordariomycetes</taxon>
        <taxon>Hypocreomycetidae</taxon>
        <taxon>Glomerellales</taxon>
        <taxon>Glomerellaceae</taxon>
        <taxon>Colletotrichum</taxon>
        <taxon>Colletotrichum acutatum species complex</taxon>
    </lineage>
</organism>
<keyword evidence="2" id="KW-1185">Reference proteome</keyword>
<protein>
    <submittedName>
        <fullName evidence="1">Uncharacterized protein</fullName>
    </submittedName>
</protein>
<dbReference type="AlphaFoldDB" id="A0A9Q8WJ89"/>
<name>A0A9Q8WJ89_9PEZI</name>